<keyword evidence="1" id="KW-1133">Transmembrane helix</keyword>
<evidence type="ECO:0000256" key="1">
    <source>
        <dbReference type="SAM" id="Phobius"/>
    </source>
</evidence>
<name>A0A2S7F8K2_CLOBU</name>
<comment type="caution">
    <text evidence="2">The sequence shown here is derived from an EMBL/GenBank/DDBJ whole genome shotgun (WGS) entry which is preliminary data.</text>
</comment>
<dbReference type="AlphaFoldDB" id="A0A2S7F8K2"/>
<gene>
    <name evidence="2" type="ORF">AWN73_16295</name>
</gene>
<keyword evidence="1" id="KW-0472">Membrane</keyword>
<protein>
    <submittedName>
        <fullName evidence="2">Uncharacterized protein</fullName>
    </submittedName>
</protein>
<feature type="transmembrane region" description="Helical" evidence="1">
    <location>
        <begin position="6"/>
        <end position="30"/>
    </location>
</feature>
<dbReference type="RefSeq" id="WP_043666860.1">
    <property type="nucleotide sequence ID" value="NZ_JSEG01000030.1"/>
</dbReference>
<evidence type="ECO:0000313" key="2">
    <source>
        <dbReference type="EMBL" id="PPV13433.1"/>
    </source>
</evidence>
<accession>A0A2S7F8K2</accession>
<dbReference type="EMBL" id="LRDH01000121">
    <property type="protein sequence ID" value="PPV13433.1"/>
    <property type="molecule type" value="Genomic_DNA"/>
</dbReference>
<dbReference type="Proteomes" id="UP000238081">
    <property type="component" value="Unassembled WGS sequence"/>
</dbReference>
<sequence>MKHKNIGIFIIVLIFSIFLEVFCFNFNVFYSKIAKLQTTTYSMKDSELYNWSKTEDGIISNNDPNIVIQDIDYELKNIAIIPETNQTIPYVEVFYTLENKDEPLIPEHKITENDKFNQMKIINIGKKVNSIRIDLGDDAGLELKDFKIITNYYVFKINIWRIIFINIIFWGLKLLFALQKPPKYNI</sequence>
<proteinExistence type="predicted"/>
<keyword evidence="1" id="KW-0812">Transmembrane</keyword>
<feature type="transmembrane region" description="Helical" evidence="1">
    <location>
        <begin position="159"/>
        <end position="178"/>
    </location>
</feature>
<evidence type="ECO:0000313" key="3">
    <source>
        <dbReference type="Proteomes" id="UP000238081"/>
    </source>
</evidence>
<organism evidence="2 3">
    <name type="scientific">Clostridium butyricum</name>
    <dbReference type="NCBI Taxonomy" id="1492"/>
    <lineage>
        <taxon>Bacteria</taxon>
        <taxon>Bacillati</taxon>
        <taxon>Bacillota</taxon>
        <taxon>Clostridia</taxon>
        <taxon>Eubacteriales</taxon>
        <taxon>Clostridiaceae</taxon>
        <taxon>Clostridium</taxon>
    </lineage>
</organism>
<reference evidence="2 3" key="1">
    <citation type="submission" date="2016-01" db="EMBL/GenBank/DDBJ databases">
        <title>Characterization of the Clostridium difficile lineages that are prevalent in Hong Kong and China.</title>
        <authorList>
            <person name="Kwok J.S.-L."/>
            <person name="Lam W.-Y."/>
            <person name="Ip M."/>
            <person name="Chan T.-F."/>
            <person name="Hawkey P.M."/>
            <person name="Tsui S.K.-W."/>
        </authorList>
    </citation>
    <scope>NUCLEOTIDE SEQUENCE [LARGE SCALE GENOMIC DNA]</scope>
    <source>
        <strain evidence="2 3">300064</strain>
    </source>
</reference>